<protein>
    <recommendedName>
        <fullName evidence="4">DUF732 domain-containing protein</fullName>
    </recommendedName>
</protein>
<organism evidence="2 3">
    <name type="scientific">Actinoplanes sichuanensis</name>
    <dbReference type="NCBI Taxonomy" id="512349"/>
    <lineage>
        <taxon>Bacteria</taxon>
        <taxon>Bacillati</taxon>
        <taxon>Actinomycetota</taxon>
        <taxon>Actinomycetes</taxon>
        <taxon>Micromonosporales</taxon>
        <taxon>Micromonosporaceae</taxon>
        <taxon>Actinoplanes</taxon>
    </lineage>
</organism>
<sequence length="137" mass="14502">MRANTLLYSICGVTVLLFAGIGLITYSNDYQADKAAEKAAQLQAELSAAGLRVPSTEQIVNTLGADGGAVCLDPDDALRRGILYGMISNGAGGPGQRPVIADKRVVQGQLLIIKVYCPTYLESFQKVVDDLKLEDAA</sequence>
<evidence type="ECO:0000313" key="3">
    <source>
        <dbReference type="Proteomes" id="UP001597183"/>
    </source>
</evidence>
<feature type="transmembrane region" description="Helical" evidence="1">
    <location>
        <begin position="6"/>
        <end position="26"/>
    </location>
</feature>
<keyword evidence="1" id="KW-0472">Membrane</keyword>
<keyword evidence="1" id="KW-1133">Transmembrane helix</keyword>
<name>A0ABW4AQ60_9ACTN</name>
<evidence type="ECO:0008006" key="4">
    <source>
        <dbReference type="Google" id="ProtNLM"/>
    </source>
</evidence>
<dbReference type="EMBL" id="JBHTMK010000063">
    <property type="protein sequence ID" value="MFD1372820.1"/>
    <property type="molecule type" value="Genomic_DNA"/>
</dbReference>
<reference evidence="3" key="1">
    <citation type="journal article" date="2019" name="Int. J. Syst. Evol. Microbiol.">
        <title>The Global Catalogue of Microorganisms (GCM) 10K type strain sequencing project: providing services to taxonomists for standard genome sequencing and annotation.</title>
        <authorList>
            <consortium name="The Broad Institute Genomics Platform"/>
            <consortium name="The Broad Institute Genome Sequencing Center for Infectious Disease"/>
            <person name="Wu L."/>
            <person name="Ma J."/>
        </authorList>
    </citation>
    <scope>NUCLEOTIDE SEQUENCE [LARGE SCALE GENOMIC DNA]</scope>
    <source>
        <strain evidence="3">CCM 7526</strain>
    </source>
</reference>
<dbReference type="Proteomes" id="UP001597183">
    <property type="component" value="Unassembled WGS sequence"/>
</dbReference>
<keyword evidence="3" id="KW-1185">Reference proteome</keyword>
<accession>A0ABW4AQ60</accession>
<gene>
    <name evidence="2" type="ORF">ACFQ5G_46475</name>
</gene>
<keyword evidence="1" id="KW-0812">Transmembrane</keyword>
<dbReference type="RefSeq" id="WP_317794552.1">
    <property type="nucleotide sequence ID" value="NZ_AP028461.1"/>
</dbReference>
<evidence type="ECO:0000256" key="1">
    <source>
        <dbReference type="SAM" id="Phobius"/>
    </source>
</evidence>
<comment type="caution">
    <text evidence="2">The sequence shown here is derived from an EMBL/GenBank/DDBJ whole genome shotgun (WGS) entry which is preliminary data.</text>
</comment>
<proteinExistence type="predicted"/>
<evidence type="ECO:0000313" key="2">
    <source>
        <dbReference type="EMBL" id="MFD1372820.1"/>
    </source>
</evidence>